<gene>
    <name evidence="2" type="ORF">Ga0609869_002556</name>
</gene>
<sequence>MIPRPSLAPALALLGALALTGCGSARFATDYADVVDAETARGWTVTEVDVTVPRTLTVSEENSYAPEADIVWRGEPRGDRYAQVDRIITEAAEAGARALTGPRPVRLEIDVLRFHALTERARYTLNNAGVHDILFTAQVVDAGTGQPLTPPDRVQADLIAYSGKDALEAEARGETQRVRIVAHVTEVIAGWLGAGPDPRGSFTRLGR</sequence>
<dbReference type="InterPro" id="IPR046705">
    <property type="entry name" value="DUF6778"/>
</dbReference>
<dbReference type="PROSITE" id="PS51257">
    <property type="entry name" value="PROKAR_LIPOPROTEIN"/>
    <property type="match status" value="1"/>
</dbReference>
<keyword evidence="1" id="KW-0732">Signal</keyword>
<dbReference type="Proteomes" id="UP001560019">
    <property type="component" value="Unassembled WGS sequence"/>
</dbReference>
<protein>
    <recommendedName>
        <fullName evidence="4">DUF3313 domain-containing protein</fullName>
    </recommendedName>
</protein>
<name>A0ABV3XVY1_9RHOB</name>
<evidence type="ECO:0008006" key="4">
    <source>
        <dbReference type="Google" id="ProtNLM"/>
    </source>
</evidence>
<proteinExistence type="predicted"/>
<feature type="chain" id="PRO_5046908456" description="DUF3313 domain-containing protein" evidence="1">
    <location>
        <begin position="29"/>
        <end position="207"/>
    </location>
</feature>
<evidence type="ECO:0000313" key="3">
    <source>
        <dbReference type="Proteomes" id="UP001560019"/>
    </source>
</evidence>
<comment type="caution">
    <text evidence="2">The sequence shown here is derived from an EMBL/GenBank/DDBJ whole genome shotgun (WGS) entry which is preliminary data.</text>
</comment>
<dbReference type="Pfam" id="PF20569">
    <property type="entry name" value="DUF6778"/>
    <property type="match status" value="1"/>
</dbReference>
<accession>A0ABV3XVY1</accession>
<evidence type="ECO:0000256" key="1">
    <source>
        <dbReference type="SAM" id="SignalP"/>
    </source>
</evidence>
<dbReference type="RefSeq" id="WP_125405300.1">
    <property type="nucleotide sequence ID" value="NZ_JBEHHI010000002.1"/>
</dbReference>
<evidence type="ECO:0000313" key="2">
    <source>
        <dbReference type="EMBL" id="MEX5729203.1"/>
    </source>
</evidence>
<keyword evidence="3" id="KW-1185">Reference proteome</keyword>
<dbReference type="EMBL" id="JBEHHI010000002">
    <property type="protein sequence ID" value="MEX5729203.1"/>
    <property type="molecule type" value="Genomic_DNA"/>
</dbReference>
<feature type="signal peptide" evidence="1">
    <location>
        <begin position="1"/>
        <end position="28"/>
    </location>
</feature>
<organism evidence="2 3">
    <name type="scientific">Rhodovulum iodosum</name>
    <dbReference type="NCBI Taxonomy" id="68291"/>
    <lineage>
        <taxon>Bacteria</taxon>
        <taxon>Pseudomonadati</taxon>
        <taxon>Pseudomonadota</taxon>
        <taxon>Alphaproteobacteria</taxon>
        <taxon>Rhodobacterales</taxon>
        <taxon>Paracoccaceae</taxon>
        <taxon>Rhodovulum</taxon>
    </lineage>
</organism>
<reference evidence="2 3" key="1">
    <citation type="submission" date="2024-06" db="EMBL/GenBank/DDBJ databases">
        <title>Genome of Rhodovulum iodosum, a marine photoferrotroph.</title>
        <authorList>
            <person name="Bianchini G."/>
            <person name="Nikeleit V."/>
            <person name="Kappler A."/>
            <person name="Bryce C."/>
            <person name="Sanchez-Baracaldo P."/>
        </authorList>
    </citation>
    <scope>NUCLEOTIDE SEQUENCE [LARGE SCALE GENOMIC DNA]</scope>
    <source>
        <strain evidence="2 3">UT/N1</strain>
    </source>
</reference>